<sequence>MATLIEPLDGPDGYLRWKESVLLRLHTLGVAHVLSDDPPAPALPAGDVVASRATAAAAAAKKWARDDAVCRGHILAALSDRLLPDYARHGTGRAVWQAVARTYDLGVATPSVSWQRFIDFRFDDDGEGASLSLLEQIAHAEALAAAADHPLVVSGSAVVVRMLCQKLPEDVGSRAMVGSVPGRETMDAVWAVARAKEESRILKNLRRRRRRRCKRRIKRICRDIGCPRREAGGSVVAWSGSGLRRRGERSTRTPSIGRDIGCPRCEAESMVAWSGSTSRRTQHSQAIYARNT</sequence>
<proteinExistence type="predicted"/>
<evidence type="ECO:0000313" key="2">
    <source>
        <dbReference type="Proteomes" id="UP000807115"/>
    </source>
</evidence>
<organism evidence="1 2">
    <name type="scientific">Sorghum bicolor</name>
    <name type="common">Sorghum</name>
    <name type="synonym">Sorghum vulgare</name>
    <dbReference type="NCBI Taxonomy" id="4558"/>
    <lineage>
        <taxon>Eukaryota</taxon>
        <taxon>Viridiplantae</taxon>
        <taxon>Streptophyta</taxon>
        <taxon>Embryophyta</taxon>
        <taxon>Tracheophyta</taxon>
        <taxon>Spermatophyta</taxon>
        <taxon>Magnoliopsida</taxon>
        <taxon>Liliopsida</taxon>
        <taxon>Poales</taxon>
        <taxon>Poaceae</taxon>
        <taxon>PACMAD clade</taxon>
        <taxon>Panicoideae</taxon>
        <taxon>Andropogonodae</taxon>
        <taxon>Andropogoneae</taxon>
        <taxon>Sorghinae</taxon>
        <taxon>Sorghum</taxon>
    </lineage>
</organism>
<dbReference type="Proteomes" id="UP000807115">
    <property type="component" value="Chromosome 7"/>
</dbReference>
<gene>
    <name evidence="1" type="ORF">BDA96_07G138500</name>
</gene>
<protein>
    <submittedName>
        <fullName evidence="1">Uncharacterized protein</fullName>
    </submittedName>
</protein>
<dbReference type="EMBL" id="CM027686">
    <property type="protein sequence ID" value="KAG0523621.1"/>
    <property type="molecule type" value="Genomic_DNA"/>
</dbReference>
<dbReference type="Pfam" id="PF14223">
    <property type="entry name" value="Retrotran_gag_2"/>
    <property type="match status" value="1"/>
</dbReference>
<dbReference type="AlphaFoldDB" id="A0A921QL63"/>
<reference evidence="1" key="2">
    <citation type="submission" date="2020-10" db="EMBL/GenBank/DDBJ databases">
        <authorList>
            <person name="Cooper E.A."/>
            <person name="Brenton Z.W."/>
            <person name="Flinn B.S."/>
            <person name="Jenkins J."/>
            <person name="Shu S."/>
            <person name="Flowers D."/>
            <person name="Luo F."/>
            <person name="Wang Y."/>
            <person name="Xia P."/>
            <person name="Barry K."/>
            <person name="Daum C."/>
            <person name="Lipzen A."/>
            <person name="Yoshinaga Y."/>
            <person name="Schmutz J."/>
            <person name="Saski C."/>
            <person name="Vermerris W."/>
            <person name="Kresovich S."/>
        </authorList>
    </citation>
    <scope>NUCLEOTIDE SEQUENCE</scope>
</reference>
<comment type="caution">
    <text evidence="1">The sequence shown here is derived from an EMBL/GenBank/DDBJ whole genome shotgun (WGS) entry which is preliminary data.</text>
</comment>
<name>A0A921QL63_SORBI</name>
<evidence type="ECO:0000313" key="1">
    <source>
        <dbReference type="EMBL" id="KAG0523621.1"/>
    </source>
</evidence>
<reference evidence="1" key="1">
    <citation type="journal article" date="2019" name="BMC Genomics">
        <title>A new reference genome for Sorghum bicolor reveals high levels of sequence similarity between sweet and grain genotypes: implications for the genetics of sugar metabolism.</title>
        <authorList>
            <person name="Cooper E.A."/>
            <person name="Brenton Z.W."/>
            <person name="Flinn B.S."/>
            <person name="Jenkins J."/>
            <person name="Shu S."/>
            <person name="Flowers D."/>
            <person name="Luo F."/>
            <person name="Wang Y."/>
            <person name="Xia P."/>
            <person name="Barry K."/>
            <person name="Daum C."/>
            <person name="Lipzen A."/>
            <person name="Yoshinaga Y."/>
            <person name="Schmutz J."/>
            <person name="Saski C."/>
            <person name="Vermerris W."/>
            <person name="Kresovich S."/>
        </authorList>
    </citation>
    <scope>NUCLEOTIDE SEQUENCE</scope>
</reference>
<accession>A0A921QL63</accession>